<accession>A0A8J9UZ98</accession>
<organism evidence="2 3">
    <name type="scientific">Brenthis ino</name>
    <name type="common">lesser marbled fritillary</name>
    <dbReference type="NCBI Taxonomy" id="405034"/>
    <lineage>
        <taxon>Eukaryota</taxon>
        <taxon>Metazoa</taxon>
        <taxon>Ecdysozoa</taxon>
        <taxon>Arthropoda</taxon>
        <taxon>Hexapoda</taxon>
        <taxon>Insecta</taxon>
        <taxon>Pterygota</taxon>
        <taxon>Neoptera</taxon>
        <taxon>Endopterygota</taxon>
        <taxon>Lepidoptera</taxon>
        <taxon>Glossata</taxon>
        <taxon>Ditrysia</taxon>
        <taxon>Papilionoidea</taxon>
        <taxon>Nymphalidae</taxon>
        <taxon>Heliconiinae</taxon>
        <taxon>Argynnini</taxon>
        <taxon>Brenthis</taxon>
    </lineage>
</organism>
<reference evidence="2" key="1">
    <citation type="submission" date="2021-12" db="EMBL/GenBank/DDBJ databases">
        <authorList>
            <person name="Martin H S."/>
        </authorList>
    </citation>
    <scope>NUCLEOTIDE SEQUENCE</scope>
</reference>
<evidence type="ECO:0000256" key="1">
    <source>
        <dbReference type="SAM" id="MobiDB-lite"/>
    </source>
</evidence>
<keyword evidence="3" id="KW-1185">Reference proteome</keyword>
<protein>
    <submittedName>
        <fullName evidence="2">Uncharacterized protein</fullName>
    </submittedName>
</protein>
<feature type="compositionally biased region" description="Basic and acidic residues" evidence="1">
    <location>
        <begin position="232"/>
        <end position="250"/>
    </location>
</feature>
<name>A0A8J9UZ98_9NEOP</name>
<proteinExistence type="predicted"/>
<dbReference type="AlphaFoldDB" id="A0A8J9UZ98"/>
<evidence type="ECO:0000313" key="3">
    <source>
        <dbReference type="Proteomes" id="UP000838878"/>
    </source>
</evidence>
<feature type="region of interest" description="Disordered" evidence="1">
    <location>
        <begin position="1"/>
        <end position="22"/>
    </location>
</feature>
<dbReference type="OrthoDB" id="7482279at2759"/>
<dbReference type="Proteomes" id="UP000838878">
    <property type="component" value="Chromosome 6"/>
</dbReference>
<gene>
    <name evidence="2" type="ORF">BINO364_LOCUS12824</name>
</gene>
<evidence type="ECO:0000313" key="2">
    <source>
        <dbReference type="EMBL" id="CAH0727489.1"/>
    </source>
</evidence>
<feature type="non-terminal residue" evidence="2">
    <location>
        <position position="771"/>
    </location>
</feature>
<dbReference type="EMBL" id="OV170226">
    <property type="protein sequence ID" value="CAH0727489.1"/>
    <property type="molecule type" value="Genomic_DNA"/>
</dbReference>
<feature type="region of interest" description="Disordered" evidence="1">
    <location>
        <begin position="230"/>
        <end position="251"/>
    </location>
</feature>
<feature type="compositionally biased region" description="Basic residues" evidence="1">
    <location>
        <begin position="1"/>
        <end position="10"/>
    </location>
</feature>
<sequence>MPKTGNRKRNISASRRDKSQKKCPIRILELSIPTKRQCLETWRNNQDVLPDYMIEKLRQMIMDEKPIVQLHDAVDYFRKRKKMKSRLSPSNTVLKPKQIEQVKTLSAILAYKIIKKLLRPININLNSELQSLYKVIYDEITTMTQYSKIKSNHKIQNEIANKVTIWIASVLEDSSFLQLLEDYEELKRQEEPVWNIIDDLIDKITVVGEPELVVDNSTIELTSLIDSNSNIDEEKSKTSENSEKSEDHEITNIYDFTTNNNEKELEGTEIEQSENLSQYVTDMIDDIIDTHTSGVEKSPLDIPIDKEDIIPKHSIQRDSNISIDQRYSMHTRDNNDSQYFDKFINDIIDKIVVQRDSIDNLDVTNKLDTYREAQIEVEKNSTQSSQKESVQNLENETEEINVYDTGTIEDISKRETTDNDNVDLVNYEMMNSSLDIKNNKQNDLSDEVIPLGQQEGSLDDSIKKVKFSDINIGNKIRKGLNVDRNYNSSQESVIMQEKLKSSIDESVKPVLYIAPPNDSLLSDADESWPEDLRFPVLKASISVSKSIQSLGKIIESEEKTISSPEEYGDEFSKDNLLSFQNESNINENFSHSSNTDDNKLISSDANLTMVDFEKFDKRDNSKVIDKLLNTIKHKDADIAFPRDYDDASNKNNPMDWQKESQADIKDTVISKIKENKPSNLEVNKALPAIVDTEKTNEYNKSIFFDDIVARNKKKLQTEIISTPKHENLIARLTIKHLPLINIDDICNNKLTQEKSLQTNKDVEQTIYSRKT</sequence>